<reference evidence="1" key="1">
    <citation type="submission" date="2021-06" db="EMBL/GenBank/DDBJ databases">
        <title>Parelaphostrongylus tenuis whole genome reference sequence.</title>
        <authorList>
            <person name="Garwood T.J."/>
            <person name="Larsen P.A."/>
            <person name="Fountain-Jones N.M."/>
            <person name="Garbe J.R."/>
            <person name="Macchietto M.G."/>
            <person name="Kania S.A."/>
            <person name="Gerhold R.W."/>
            <person name="Richards J.E."/>
            <person name="Wolf T.M."/>
        </authorList>
    </citation>
    <scope>NUCLEOTIDE SEQUENCE</scope>
    <source>
        <strain evidence="1">MNPRO001-30</strain>
        <tissue evidence="1">Meninges</tissue>
    </source>
</reference>
<protein>
    <submittedName>
        <fullName evidence="1">Uncharacterized protein</fullName>
    </submittedName>
</protein>
<accession>A0AAD5QPH7</accession>
<evidence type="ECO:0000313" key="2">
    <source>
        <dbReference type="Proteomes" id="UP001196413"/>
    </source>
</evidence>
<organism evidence="1 2">
    <name type="scientific">Parelaphostrongylus tenuis</name>
    <name type="common">Meningeal worm</name>
    <dbReference type="NCBI Taxonomy" id="148309"/>
    <lineage>
        <taxon>Eukaryota</taxon>
        <taxon>Metazoa</taxon>
        <taxon>Ecdysozoa</taxon>
        <taxon>Nematoda</taxon>
        <taxon>Chromadorea</taxon>
        <taxon>Rhabditida</taxon>
        <taxon>Rhabditina</taxon>
        <taxon>Rhabditomorpha</taxon>
        <taxon>Strongyloidea</taxon>
        <taxon>Metastrongylidae</taxon>
        <taxon>Parelaphostrongylus</taxon>
    </lineage>
</organism>
<keyword evidence="2" id="KW-1185">Reference proteome</keyword>
<dbReference type="Proteomes" id="UP001196413">
    <property type="component" value="Unassembled WGS sequence"/>
</dbReference>
<gene>
    <name evidence="1" type="ORF">KIN20_014578</name>
</gene>
<evidence type="ECO:0000313" key="1">
    <source>
        <dbReference type="EMBL" id="KAJ1356785.1"/>
    </source>
</evidence>
<sequence length="72" mass="7637">MHGSAMKVCALRAGRSELIQRRERSAEGVRKKGKYLKGGVEHMLRSAPSTALGTCSAKSPRALSTAYKSCGG</sequence>
<comment type="caution">
    <text evidence="1">The sequence shown here is derived from an EMBL/GenBank/DDBJ whole genome shotgun (WGS) entry which is preliminary data.</text>
</comment>
<proteinExistence type="predicted"/>
<name>A0AAD5QPH7_PARTN</name>
<dbReference type="EMBL" id="JAHQIW010002908">
    <property type="protein sequence ID" value="KAJ1356785.1"/>
    <property type="molecule type" value="Genomic_DNA"/>
</dbReference>
<dbReference type="AlphaFoldDB" id="A0AAD5QPH7"/>